<gene>
    <name evidence="1" type="ORF">OCH239_09830</name>
</gene>
<accession>X7EBV1</accession>
<organism evidence="1 2">
    <name type="scientific">Roseivivax halodurans JCM 10272</name>
    <dbReference type="NCBI Taxonomy" id="1449350"/>
    <lineage>
        <taxon>Bacteria</taxon>
        <taxon>Pseudomonadati</taxon>
        <taxon>Pseudomonadota</taxon>
        <taxon>Alphaproteobacteria</taxon>
        <taxon>Rhodobacterales</taxon>
        <taxon>Roseobacteraceae</taxon>
        <taxon>Roseivivax</taxon>
    </lineage>
</organism>
<proteinExistence type="predicted"/>
<reference evidence="1 2" key="1">
    <citation type="submission" date="2014-01" db="EMBL/GenBank/DDBJ databases">
        <title>Roseivivax halodurans JCM 10272 Genome Sequencing.</title>
        <authorList>
            <person name="Lai Q."/>
            <person name="Li G."/>
            <person name="Shao Z."/>
        </authorList>
    </citation>
    <scope>NUCLEOTIDE SEQUENCE [LARGE SCALE GENOMIC DNA]</scope>
    <source>
        <strain evidence="1 2">JCM 10272</strain>
    </source>
</reference>
<evidence type="ECO:0000313" key="2">
    <source>
        <dbReference type="Proteomes" id="UP000022447"/>
    </source>
</evidence>
<protein>
    <submittedName>
        <fullName evidence="1">Uncharacterized protein</fullName>
    </submittedName>
</protein>
<dbReference type="STRING" id="1449350.OCH239_09830"/>
<dbReference type="Proteomes" id="UP000022447">
    <property type="component" value="Unassembled WGS sequence"/>
</dbReference>
<name>X7EBV1_9RHOB</name>
<sequence>MLFDGIRDLYTMLSPIAESNRLFLESIVPVLADSANVQTRAAAVEAVRAGLLFEHVQTQLIAVMDQMNSDNTARLVTAAELAQAWGYLALSLRDETNRLRELVIDIAA</sequence>
<dbReference type="EMBL" id="JALZ01000023">
    <property type="protein sequence ID" value="ETX13569.1"/>
    <property type="molecule type" value="Genomic_DNA"/>
</dbReference>
<evidence type="ECO:0000313" key="1">
    <source>
        <dbReference type="EMBL" id="ETX13569.1"/>
    </source>
</evidence>
<comment type="caution">
    <text evidence="1">The sequence shown here is derived from an EMBL/GenBank/DDBJ whole genome shotgun (WGS) entry which is preliminary data.</text>
</comment>
<keyword evidence="2" id="KW-1185">Reference proteome</keyword>
<dbReference type="AlphaFoldDB" id="X7EBV1"/>